<organism evidence="3 4">
    <name type="scientific">Vicingus serpentipes</name>
    <dbReference type="NCBI Taxonomy" id="1926625"/>
    <lineage>
        <taxon>Bacteria</taxon>
        <taxon>Pseudomonadati</taxon>
        <taxon>Bacteroidota</taxon>
        <taxon>Flavobacteriia</taxon>
        <taxon>Flavobacteriales</taxon>
        <taxon>Vicingaceae</taxon>
        <taxon>Vicingus</taxon>
    </lineage>
</organism>
<dbReference type="InterPro" id="IPR006076">
    <property type="entry name" value="FAD-dep_OxRdtase"/>
</dbReference>
<comment type="caution">
    <text evidence="3">The sequence shown here is derived from an EMBL/GenBank/DDBJ whole genome shotgun (WGS) entry which is preliminary data.</text>
</comment>
<dbReference type="EMBL" id="VOOS01000001">
    <property type="protein sequence ID" value="TXB66965.1"/>
    <property type="molecule type" value="Genomic_DNA"/>
</dbReference>
<keyword evidence="1" id="KW-0812">Transmembrane</keyword>
<protein>
    <submittedName>
        <fullName evidence="3">FAD-binding oxidoreductase</fullName>
    </submittedName>
</protein>
<reference evidence="3 4" key="1">
    <citation type="submission" date="2019-08" db="EMBL/GenBank/DDBJ databases">
        <title>Genome of Vicingus serpentipes NCIMB 15042.</title>
        <authorList>
            <person name="Bowman J.P."/>
        </authorList>
    </citation>
    <scope>NUCLEOTIDE SEQUENCE [LARGE SCALE GENOMIC DNA]</scope>
    <source>
        <strain evidence="3 4">NCIMB 15042</strain>
    </source>
</reference>
<evidence type="ECO:0000256" key="1">
    <source>
        <dbReference type="SAM" id="Phobius"/>
    </source>
</evidence>
<proteinExistence type="predicted"/>
<dbReference type="Proteomes" id="UP000321721">
    <property type="component" value="Unassembled WGS sequence"/>
</dbReference>
<gene>
    <name evidence="3" type="ORF">FRY74_01930</name>
</gene>
<evidence type="ECO:0000259" key="2">
    <source>
        <dbReference type="Pfam" id="PF01266"/>
    </source>
</evidence>
<dbReference type="SUPFAM" id="SSF51905">
    <property type="entry name" value="FAD/NAD(P)-binding domain"/>
    <property type="match status" value="1"/>
</dbReference>
<name>A0A5C6RYB9_9FLAO</name>
<dbReference type="Gene3D" id="3.30.9.10">
    <property type="entry name" value="D-Amino Acid Oxidase, subunit A, domain 2"/>
    <property type="match status" value="1"/>
</dbReference>
<dbReference type="OrthoDB" id="1491488at2"/>
<dbReference type="PANTHER" id="PTHR13847:SF281">
    <property type="entry name" value="FAD DEPENDENT OXIDOREDUCTASE DOMAIN-CONTAINING PROTEIN"/>
    <property type="match status" value="1"/>
</dbReference>
<dbReference type="PANTHER" id="PTHR13847">
    <property type="entry name" value="SARCOSINE DEHYDROGENASE-RELATED"/>
    <property type="match status" value="1"/>
</dbReference>
<evidence type="ECO:0000313" key="4">
    <source>
        <dbReference type="Proteomes" id="UP000321721"/>
    </source>
</evidence>
<dbReference type="Gene3D" id="3.50.50.60">
    <property type="entry name" value="FAD/NAD(P)-binding domain"/>
    <property type="match status" value="1"/>
</dbReference>
<feature type="transmembrane region" description="Helical" evidence="1">
    <location>
        <begin position="12"/>
        <end position="33"/>
    </location>
</feature>
<dbReference type="Pfam" id="PF01266">
    <property type="entry name" value="DAO"/>
    <property type="match status" value="1"/>
</dbReference>
<accession>A0A5C6RYB9</accession>
<dbReference type="GO" id="GO:0005737">
    <property type="term" value="C:cytoplasm"/>
    <property type="evidence" value="ECO:0007669"/>
    <property type="project" value="TreeGrafter"/>
</dbReference>
<feature type="domain" description="FAD dependent oxidoreductase" evidence="2">
    <location>
        <begin position="18"/>
        <end position="371"/>
    </location>
</feature>
<keyword evidence="1" id="KW-1133">Transmembrane helix</keyword>
<evidence type="ECO:0000313" key="3">
    <source>
        <dbReference type="EMBL" id="TXB66965.1"/>
    </source>
</evidence>
<dbReference type="InterPro" id="IPR036188">
    <property type="entry name" value="FAD/NAD-bd_sf"/>
</dbReference>
<keyword evidence="4" id="KW-1185">Reference proteome</keyword>
<sequence>MQSKFSYWENNSYFNSIDLLVVGSGIVGLNTAINFKKKNPTAKVLILERGVLPNGASTKNAGFACFGSVSELLDDLTTNSEENVFSLVDKRWKGLQELRQLIGDKNLDFQNNYGLELFTNNDQELYNTCLDKINYLNKNLTSIVGAETYSNVSNTYGFNNINGVIKNKYEGQIDTGKMMTSLTRLAQELGIIIINNTLVTSINDNENNVEITTNSTPNLYPKKVVVATNGFAKQLLELNVDPARAQVIITKPIENLPFKGTFHYDKGYYYFRNIHNRVLFGGGRNLDFEGEKTTNLENTPLIIDELKRLLKEVILPNTKYEIEYTWSGIMGVGDTKQNIVKHYSKNIVCAVRMGGMGVAIGSLIGKEAAELLN</sequence>
<dbReference type="AlphaFoldDB" id="A0A5C6RYB9"/>
<dbReference type="RefSeq" id="WP_147098075.1">
    <property type="nucleotide sequence ID" value="NZ_VOOS01000001.1"/>
</dbReference>
<keyword evidence="1" id="KW-0472">Membrane</keyword>